<dbReference type="EMBL" id="DXGE01000006">
    <property type="protein sequence ID" value="HIW85137.1"/>
    <property type="molecule type" value="Genomic_DNA"/>
</dbReference>
<keyword evidence="3 9" id="KW-0227">DNA damage</keyword>
<dbReference type="InterPro" id="IPR027417">
    <property type="entry name" value="P-loop_NTPase"/>
</dbReference>
<dbReference type="InterPro" id="IPR014001">
    <property type="entry name" value="Helicase_ATP-bd"/>
</dbReference>
<dbReference type="CDD" id="cd17991">
    <property type="entry name" value="DEXHc_TRCF"/>
    <property type="match status" value="1"/>
</dbReference>
<sequence length="1159" mass="129002">MSCIYEIFKNSGEFVRLAAATGATGVLGAADSVKPPLIHALALARGGRALVVVPDEASAVRMAENLSAYQNGVLLYPSREFTFEQVTGVSHEYEHIRLGVLARVLSGDFTAVVCSVNAACQLTMPPQELKKRTLKIKPGDTVSLTELADRLVYAGYTRYEQADGVSQFAIRGGIADIFPPGSSEPVRLEFWGDTVDTISTFDPVSQRRTGRIEEIEIIPATEVLFESNEKFAKSIETLSASLRGKAVKARERLDADAEDLRKGIQPACCDRYLPLAYRSNGIFDYFESGDQLFVCESAKVKERQQNSDKLWRERIKFAFQDLTLCKGLDKFSLDFEELKAVYEKLGAVYLDSLPRGSFDTPVSCLANFKTQSFNRWSGKVGELEEEITPLLKNGYTVCIMAGTERSARALANDLSDDGIKTVFAPKLPKSFQARAVTVTTGSVFAGFRIADIKFALFTHTKAQVKQNKKRKASVKNAIHSLDELSVGDYIVHAVHGIGVFEGIQALELNKVKKDYIKISYAKGDALYVPVTQLDLVSKYIGPGDNANVKINRLGGGEWKKTKARVRESVKDMAKELIALYAKRMSTKGYAFSEDTDLQRDFELRFAYEETEDQLRCTEEIKRDMERPVPMERLLCGDVGFGKTEVALRAAFKCISEGKQCAILVPTTVLAMQHFNTAKERMEAFPVHIEMLSRFVPAQKQKEVLKGLQSGSVDLLIGTHRMISKDIRFHDLGLLIVDEEQRFGVAQKERLKQKFPRVDVLTLSATPIPRTLNMAMSGIRDMSVIEEAPADRYPVQTYVLEYDFDILTEAMQRELERGGQCYYLHNNIDSIDGTAARIKRALPDANVATAHGRMTQEQLSDIWAKVVNGEIDILVCTTIIETGVDVANVNTLIIENADRLGLAQLHQIRGRVGRSSRRAFAYFTFTRGKELTEIAQKRLEAIREYTEFGSGFKIAMRDLEIRGAGSLLGSRQHGHMEAVGYDMYLKLLGDAVAEEKGEIKEGEETPECLIDLPIEAHIPESYIASTPQRLSMYKRIAAVRTDADANDVLDELRDRFGNPPPSINGLLQISLLRNAASEAGIYEISQRNGSVLLYMAQPDVRYAVEMNKVMKGRVMLSAAKKPYIAVKPGEEDVLQTVKTSIEIIENVKKSISQPNVNTNE</sequence>
<dbReference type="NCBIfam" id="TIGR00580">
    <property type="entry name" value="mfd"/>
    <property type="match status" value="1"/>
</dbReference>
<dbReference type="InterPro" id="IPR004576">
    <property type="entry name" value="Mfd"/>
</dbReference>
<dbReference type="PROSITE" id="PS51192">
    <property type="entry name" value="HELICASE_ATP_BIND_1"/>
    <property type="match status" value="1"/>
</dbReference>
<dbReference type="GO" id="GO:0000716">
    <property type="term" value="P:transcription-coupled nucleotide-excision repair, DNA damage recognition"/>
    <property type="evidence" value="ECO:0007669"/>
    <property type="project" value="UniProtKB-UniRule"/>
</dbReference>
<dbReference type="AlphaFoldDB" id="A0A9D1UES1"/>
<dbReference type="Gene3D" id="3.30.2060.10">
    <property type="entry name" value="Penicillin-binding protein 1b domain"/>
    <property type="match status" value="1"/>
</dbReference>
<dbReference type="GO" id="GO:0005524">
    <property type="term" value="F:ATP binding"/>
    <property type="evidence" value="ECO:0007669"/>
    <property type="project" value="UniProtKB-UniRule"/>
</dbReference>
<dbReference type="EC" id="3.6.4.-" evidence="9"/>
<evidence type="ECO:0000256" key="2">
    <source>
        <dbReference type="ARBA" id="ARBA00022741"/>
    </source>
</evidence>
<dbReference type="SUPFAM" id="SSF143517">
    <property type="entry name" value="TRCF domain-like"/>
    <property type="match status" value="1"/>
</dbReference>
<reference evidence="12" key="1">
    <citation type="journal article" date="2021" name="PeerJ">
        <title>Extensive microbial diversity within the chicken gut microbiome revealed by metagenomics and culture.</title>
        <authorList>
            <person name="Gilroy R."/>
            <person name="Ravi A."/>
            <person name="Getino M."/>
            <person name="Pursley I."/>
            <person name="Horton D.L."/>
            <person name="Alikhan N.F."/>
            <person name="Baker D."/>
            <person name="Gharbi K."/>
            <person name="Hall N."/>
            <person name="Watson M."/>
            <person name="Adriaenssens E.M."/>
            <person name="Foster-Nyarko E."/>
            <person name="Jarju S."/>
            <person name="Secka A."/>
            <person name="Antonio M."/>
            <person name="Oren A."/>
            <person name="Chaudhuri R.R."/>
            <person name="La Ragione R."/>
            <person name="Hildebrand F."/>
            <person name="Pallen M.J."/>
        </authorList>
    </citation>
    <scope>NUCLEOTIDE SEQUENCE</scope>
    <source>
        <strain evidence="12">421</strain>
    </source>
</reference>
<evidence type="ECO:0000256" key="4">
    <source>
        <dbReference type="ARBA" id="ARBA00022801"/>
    </source>
</evidence>
<dbReference type="SMART" id="SM00487">
    <property type="entry name" value="DEXDc"/>
    <property type="match status" value="1"/>
</dbReference>
<keyword evidence="1 9" id="KW-0963">Cytoplasm</keyword>
<dbReference type="InterPro" id="IPR011545">
    <property type="entry name" value="DEAD/DEAH_box_helicase_dom"/>
</dbReference>
<dbReference type="InterPro" id="IPR003711">
    <property type="entry name" value="CarD-like/TRCF_RID"/>
</dbReference>
<keyword evidence="4 9" id="KW-0378">Hydrolase</keyword>
<dbReference type="Pfam" id="PF17757">
    <property type="entry name" value="UvrB_inter"/>
    <property type="match status" value="1"/>
</dbReference>
<dbReference type="Pfam" id="PF03461">
    <property type="entry name" value="TRCF"/>
    <property type="match status" value="1"/>
</dbReference>
<evidence type="ECO:0000256" key="3">
    <source>
        <dbReference type="ARBA" id="ARBA00022763"/>
    </source>
</evidence>
<dbReference type="InterPro" id="IPR047112">
    <property type="entry name" value="RecG/Mfd"/>
</dbReference>
<dbReference type="SMART" id="SM01058">
    <property type="entry name" value="CarD_TRCF"/>
    <property type="match status" value="1"/>
</dbReference>
<evidence type="ECO:0000256" key="6">
    <source>
        <dbReference type="ARBA" id="ARBA00022840"/>
    </source>
</evidence>
<dbReference type="HAMAP" id="MF_00969">
    <property type="entry name" value="TRCF"/>
    <property type="match status" value="1"/>
</dbReference>
<dbReference type="SMART" id="SM00982">
    <property type="entry name" value="TRCF"/>
    <property type="match status" value="1"/>
</dbReference>
<organism evidence="12 13">
    <name type="scientific">Candidatus Eubacterium faecipullorum</name>
    <dbReference type="NCBI Taxonomy" id="2838571"/>
    <lineage>
        <taxon>Bacteria</taxon>
        <taxon>Bacillati</taxon>
        <taxon>Bacillota</taxon>
        <taxon>Clostridia</taxon>
        <taxon>Eubacteriales</taxon>
        <taxon>Eubacteriaceae</taxon>
        <taxon>Eubacterium</taxon>
    </lineage>
</organism>
<keyword evidence="6 9" id="KW-0067">ATP-binding</keyword>
<dbReference type="Gene3D" id="3.40.50.300">
    <property type="entry name" value="P-loop containing nucleotide triphosphate hydrolases"/>
    <property type="match status" value="2"/>
</dbReference>
<dbReference type="InterPro" id="IPR001650">
    <property type="entry name" value="Helicase_C-like"/>
</dbReference>
<dbReference type="GO" id="GO:0016787">
    <property type="term" value="F:hydrolase activity"/>
    <property type="evidence" value="ECO:0007669"/>
    <property type="project" value="UniProtKB-KW"/>
</dbReference>
<dbReference type="PROSITE" id="PS51194">
    <property type="entry name" value="HELICASE_CTER"/>
    <property type="match status" value="1"/>
</dbReference>
<dbReference type="Pfam" id="PF00271">
    <property type="entry name" value="Helicase_C"/>
    <property type="match status" value="1"/>
</dbReference>
<keyword evidence="8 9" id="KW-0234">DNA repair</keyword>
<comment type="similarity">
    <text evidence="9">In the N-terminal section; belongs to the UvrB family.</text>
</comment>
<dbReference type="InterPro" id="IPR005118">
    <property type="entry name" value="TRCF_C"/>
</dbReference>
<evidence type="ECO:0000256" key="1">
    <source>
        <dbReference type="ARBA" id="ARBA00022490"/>
    </source>
</evidence>
<dbReference type="InterPro" id="IPR041471">
    <property type="entry name" value="UvrB_inter"/>
</dbReference>
<dbReference type="InterPro" id="IPR037235">
    <property type="entry name" value="TRCF-like_C_D7"/>
</dbReference>
<dbReference type="GO" id="GO:0005737">
    <property type="term" value="C:cytoplasm"/>
    <property type="evidence" value="ECO:0007669"/>
    <property type="project" value="UniProtKB-SubCell"/>
</dbReference>
<evidence type="ECO:0000259" key="11">
    <source>
        <dbReference type="PROSITE" id="PS51194"/>
    </source>
</evidence>
<accession>A0A9D1UES1</accession>
<name>A0A9D1UES1_9FIRM</name>
<comment type="subcellular location">
    <subcellularLocation>
        <location evidence="9">Cytoplasm</location>
    </subcellularLocation>
</comment>
<dbReference type="Gene3D" id="3.90.1150.50">
    <property type="entry name" value="Transcription-repair-coupling factor, D7 domain"/>
    <property type="match status" value="1"/>
</dbReference>
<evidence type="ECO:0000256" key="7">
    <source>
        <dbReference type="ARBA" id="ARBA00023125"/>
    </source>
</evidence>
<dbReference type="GO" id="GO:0003684">
    <property type="term" value="F:damaged DNA binding"/>
    <property type="evidence" value="ECO:0007669"/>
    <property type="project" value="InterPro"/>
</dbReference>
<comment type="caution">
    <text evidence="12">The sequence shown here is derived from an EMBL/GenBank/DDBJ whole genome shotgun (WGS) entry which is preliminary data.</text>
</comment>
<keyword evidence="5" id="KW-0347">Helicase</keyword>
<evidence type="ECO:0000259" key="10">
    <source>
        <dbReference type="PROSITE" id="PS51192"/>
    </source>
</evidence>
<dbReference type="Gene3D" id="3.40.50.11180">
    <property type="match status" value="1"/>
</dbReference>
<proteinExistence type="inferred from homology"/>
<dbReference type="PANTHER" id="PTHR47964:SF1">
    <property type="entry name" value="ATP-DEPENDENT DNA HELICASE HOMOLOG RECG, CHLOROPLASTIC"/>
    <property type="match status" value="1"/>
</dbReference>
<evidence type="ECO:0000256" key="9">
    <source>
        <dbReference type="HAMAP-Rule" id="MF_00969"/>
    </source>
</evidence>
<dbReference type="Proteomes" id="UP000824205">
    <property type="component" value="Unassembled WGS sequence"/>
</dbReference>
<comment type="function">
    <text evidence="9">Couples transcription and DNA repair by recognizing RNA polymerase (RNAP) stalled at DNA lesions. Mediates ATP-dependent release of RNAP and its truncated transcript from the DNA, and recruitment of nucleotide excision repair machinery to the damaged site.</text>
</comment>
<protein>
    <recommendedName>
        <fullName evidence="9">Transcription-repair-coupling factor</fullName>
        <shortName evidence="9">TRCF</shortName>
        <ecNumber evidence="9">3.6.4.-</ecNumber>
    </recommendedName>
</protein>
<reference evidence="12" key="2">
    <citation type="submission" date="2021-04" db="EMBL/GenBank/DDBJ databases">
        <authorList>
            <person name="Gilroy R."/>
        </authorList>
    </citation>
    <scope>NUCLEOTIDE SEQUENCE</scope>
    <source>
        <strain evidence="12">421</strain>
    </source>
</reference>
<evidence type="ECO:0000313" key="12">
    <source>
        <dbReference type="EMBL" id="HIW85137.1"/>
    </source>
</evidence>
<evidence type="ECO:0000256" key="5">
    <source>
        <dbReference type="ARBA" id="ARBA00022806"/>
    </source>
</evidence>
<dbReference type="GO" id="GO:0003678">
    <property type="term" value="F:DNA helicase activity"/>
    <property type="evidence" value="ECO:0007669"/>
    <property type="project" value="TreeGrafter"/>
</dbReference>
<feature type="domain" description="Helicase ATP-binding" evidence="10">
    <location>
        <begin position="623"/>
        <end position="784"/>
    </location>
</feature>
<dbReference type="SUPFAM" id="SSF141259">
    <property type="entry name" value="CarD-like"/>
    <property type="match status" value="1"/>
</dbReference>
<evidence type="ECO:0000256" key="8">
    <source>
        <dbReference type="ARBA" id="ARBA00023204"/>
    </source>
</evidence>
<dbReference type="Pfam" id="PF02559">
    <property type="entry name" value="CarD_TRCF_RID"/>
    <property type="match status" value="1"/>
</dbReference>
<evidence type="ECO:0000313" key="13">
    <source>
        <dbReference type="Proteomes" id="UP000824205"/>
    </source>
</evidence>
<feature type="domain" description="Helicase C-terminal" evidence="11">
    <location>
        <begin position="802"/>
        <end position="959"/>
    </location>
</feature>
<dbReference type="SMART" id="SM00490">
    <property type="entry name" value="HELICc"/>
    <property type="match status" value="1"/>
</dbReference>
<dbReference type="PANTHER" id="PTHR47964">
    <property type="entry name" value="ATP-DEPENDENT DNA HELICASE HOMOLOG RECG, CHLOROPLASTIC"/>
    <property type="match status" value="1"/>
</dbReference>
<comment type="similarity">
    <text evidence="9">In the C-terminal section; belongs to the helicase family. RecG subfamily.</text>
</comment>
<dbReference type="Gene3D" id="2.40.10.170">
    <property type="match status" value="1"/>
</dbReference>
<keyword evidence="2 9" id="KW-0547">Nucleotide-binding</keyword>
<dbReference type="SUPFAM" id="SSF52540">
    <property type="entry name" value="P-loop containing nucleoside triphosphate hydrolases"/>
    <property type="match status" value="4"/>
</dbReference>
<dbReference type="Pfam" id="PF00270">
    <property type="entry name" value="DEAD"/>
    <property type="match status" value="1"/>
</dbReference>
<gene>
    <name evidence="9 12" type="primary">mfd</name>
    <name evidence="12" type="ORF">IAA48_01440</name>
</gene>
<dbReference type="GO" id="GO:0006355">
    <property type="term" value="P:regulation of DNA-templated transcription"/>
    <property type="evidence" value="ECO:0007669"/>
    <property type="project" value="UniProtKB-UniRule"/>
</dbReference>
<keyword evidence="7 9" id="KW-0238">DNA-binding</keyword>
<dbReference type="InterPro" id="IPR036101">
    <property type="entry name" value="CarD-like/TRCF_RID_sf"/>
</dbReference>